<feature type="compositionally biased region" description="Low complexity" evidence="1">
    <location>
        <begin position="252"/>
        <end position="267"/>
    </location>
</feature>
<comment type="caution">
    <text evidence="3">The sequence shown here is derived from an EMBL/GenBank/DDBJ whole genome shotgun (WGS) entry which is preliminary data.</text>
</comment>
<dbReference type="eggNOG" id="ENOG5033D0U">
    <property type="taxonomic scope" value="Bacteria"/>
</dbReference>
<feature type="compositionally biased region" description="Polar residues" evidence="1">
    <location>
        <begin position="84"/>
        <end position="100"/>
    </location>
</feature>
<feature type="transmembrane region" description="Helical" evidence="2">
    <location>
        <begin position="359"/>
        <end position="376"/>
    </location>
</feature>
<keyword evidence="2" id="KW-0812">Transmembrane</keyword>
<protein>
    <submittedName>
        <fullName evidence="3">Uncharacterized protein</fullName>
    </submittedName>
</protein>
<feature type="compositionally biased region" description="Low complexity" evidence="1">
    <location>
        <begin position="180"/>
        <end position="212"/>
    </location>
</feature>
<gene>
    <name evidence="3" type="ORF">HMPREF1318_1834</name>
</gene>
<feature type="compositionally biased region" description="Low complexity" evidence="1">
    <location>
        <begin position="275"/>
        <end position="304"/>
    </location>
</feature>
<dbReference type="Proteomes" id="UP000002941">
    <property type="component" value="Unassembled WGS sequence"/>
</dbReference>
<feature type="transmembrane region" description="Helical" evidence="2">
    <location>
        <begin position="424"/>
        <end position="445"/>
    </location>
</feature>
<evidence type="ECO:0000256" key="1">
    <source>
        <dbReference type="SAM" id="MobiDB-lite"/>
    </source>
</evidence>
<keyword evidence="4" id="KW-1185">Reference proteome</keyword>
<feature type="transmembrane region" description="Helical" evidence="2">
    <location>
        <begin position="469"/>
        <end position="492"/>
    </location>
</feature>
<dbReference type="PATRIC" id="fig|1125718.3.peg.100"/>
<feature type="compositionally biased region" description="Low complexity" evidence="1">
    <location>
        <begin position="57"/>
        <end position="82"/>
    </location>
</feature>
<organism evidence="3 4">
    <name type="scientific">Actinomyces massiliensis F0489</name>
    <dbReference type="NCBI Taxonomy" id="1125718"/>
    <lineage>
        <taxon>Bacteria</taxon>
        <taxon>Bacillati</taxon>
        <taxon>Actinomycetota</taxon>
        <taxon>Actinomycetes</taxon>
        <taxon>Actinomycetales</taxon>
        <taxon>Actinomycetaceae</taxon>
        <taxon>Actinomyces</taxon>
    </lineage>
</organism>
<feature type="region of interest" description="Disordered" evidence="1">
    <location>
        <begin position="1"/>
        <end position="337"/>
    </location>
</feature>
<dbReference type="EMBL" id="AKFT01000006">
    <property type="protein sequence ID" value="EJF47636.1"/>
    <property type="molecule type" value="Genomic_DNA"/>
</dbReference>
<evidence type="ECO:0000313" key="4">
    <source>
        <dbReference type="Proteomes" id="UP000002941"/>
    </source>
</evidence>
<proteinExistence type="predicted"/>
<name>J0XG23_9ACTO</name>
<evidence type="ECO:0000256" key="2">
    <source>
        <dbReference type="SAM" id="Phobius"/>
    </source>
</evidence>
<sequence length="520" mass="52536">MSTDNPSRPEDETPDRTARDKSVDTGGTPATGEPSLEVPALAPVLDADGEILDMQEAPPTQAAQTTPAAQAAQTAQSDSDATPVTPTANGPGSGTATPHTPQHGAPRTATPPPGTPRTATPHTPQHGAPRTATPHTPQHGTYASGAVAAENTGAPPQEPPASAGPANPVQGMPDSLPGQAEPAGSAEPSESAEPAAPTAPAAGAFPAGGAAADPLNLEKPEPIVLTPDTGQHDEAAEEPVEDTAVRRRSLFTPAQPAPLTAAQAPLEAADKPSTADPALNAAAASPAATARGAGESTGRSASSGAGDGESSDAVPAQSTAHADRTRRRSRRTAAVGDDDVPLDGSIVVGQPKSRTATHWAGALVSIIALPVTWFFLHDGAAMATVRASGSYAFDLSARGLTELAIGALALIIAMWVARRTSVGSIIVGVISILLGLPFLIAPGVMTDTFTPFLNNLSTQSALGQSLSTYLWTDAVTGKFLALGLFMVMVGVVSHSARRAGRHEQEILSRADGPCRADGED</sequence>
<feature type="transmembrane region" description="Helical" evidence="2">
    <location>
        <begin position="396"/>
        <end position="417"/>
    </location>
</feature>
<accession>J0XG23</accession>
<keyword evidence="2" id="KW-0472">Membrane</keyword>
<dbReference type="AlphaFoldDB" id="J0XG23"/>
<feature type="compositionally biased region" description="Basic and acidic residues" evidence="1">
    <location>
        <begin position="7"/>
        <end position="23"/>
    </location>
</feature>
<keyword evidence="2" id="KW-1133">Transmembrane helix</keyword>
<dbReference type="RefSeq" id="WP_008729489.1">
    <property type="nucleotide sequence ID" value="NZ_AKFT01000006.1"/>
</dbReference>
<reference evidence="3 4" key="1">
    <citation type="submission" date="2012-05" db="EMBL/GenBank/DDBJ databases">
        <authorList>
            <person name="Harkins D.M."/>
            <person name="Madupu R."/>
            <person name="Durkin A.S."/>
            <person name="Torralba M."/>
            <person name="Methe B."/>
            <person name="Sutton G.G."/>
            <person name="Nelson K.E."/>
        </authorList>
    </citation>
    <scope>NUCLEOTIDE SEQUENCE [LARGE SCALE GENOMIC DNA]</scope>
    <source>
        <strain evidence="3 4">F0489</strain>
    </source>
</reference>
<evidence type="ECO:0000313" key="3">
    <source>
        <dbReference type="EMBL" id="EJF47636.1"/>
    </source>
</evidence>
<dbReference type="OrthoDB" id="3256579at2"/>